<accession>A0ABU9Z4Q5</accession>
<dbReference type="SUPFAM" id="SSF51306">
    <property type="entry name" value="LexA/Signal peptidase"/>
    <property type="match status" value="1"/>
</dbReference>
<reference evidence="1 2" key="1">
    <citation type="journal article" date="2023" name="PLoS ONE">
        <title>Complete genome assembly of Hawai'i environmental nontuberculous mycobacteria reveals unexpected co-isolation with methylobacteria.</title>
        <authorList>
            <person name="Hendrix J."/>
            <person name="Epperson L.E."/>
            <person name="Tong E.I."/>
            <person name="Chan Y.L."/>
            <person name="Hasan N.A."/>
            <person name="Dawrs S.N."/>
            <person name="Norton G.J."/>
            <person name="Virdi R."/>
            <person name="Crooks J.L."/>
            <person name="Chan E.D."/>
            <person name="Honda J.R."/>
            <person name="Strong M."/>
        </authorList>
    </citation>
    <scope>NUCLEOTIDE SEQUENCE [LARGE SCALE GENOMIC DNA]</scope>
    <source>
        <strain evidence="1 2">NJH_HI01</strain>
    </source>
</reference>
<dbReference type="Gene3D" id="2.10.109.10">
    <property type="entry name" value="Umud Fragment, subunit A"/>
    <property type="match status" value="1"/>
</dbReference>
<keyword evidence="2" id="KW-1185">Reference proteome</keyword>
<evidence type="ECO:0000313" key="1">
    <source>
        <dbReference type="EMBL" id="MEN3226258.1"/>
    </source>
</evidence>
<dbReference type="Proteomes" id="UP001404845">
    <property type="component" value="Unassembled WGS sequence"/>
</dbReference>
<dbReference type="EMBL" id="JAQYXL010000001">
    <property type="protein sequence ID" value="MEN3226258.1"/>
    <property type="molecule type" value="Genomic_DNA"/>
</dbReference>
<gene>
    <name evidence="1" type="ORF">PUR21_00960</name>
</gene>
<dbReference type="InterPro" id="IPR036286">
    <property type="entry name" value="LexA/Signal_pep-like_sf"/>
</dbReference>
<protein>
    <submittedName>
        <fullName evidence="1">S24 family peptidase</fullName>
    </submittedName>
</protein>
<sequence>MEGGAAEARGAKTALLEQRIREAIGSESISAFTARTGISRSYLYDVFRGKEASVALLSAIATNTSFSLQWLATGQGMPAPDFAESTVLLPRMEGHRPSGSLRRTGERKLVELSLLETFALNPARAAVLTVEDDGMSPQIRTPDEVLVELPVDGISDEGIYVLASGCSFPIRRARRRADGRWMFVADAPAVQSVFALPDDGEIPVLARIRCVLLKRLT</sequence>
<proteinExistence type="predicted"/>
<dbReference type="Gene3D" id="1.10.260.40">
    <property type="entry name" value="lambda repressor-like DNA-binding domains"/>
    <property type="match status" value="1"/>
</dbReference>
<comment type="caution">
    <text evidence="1">The sequence shown here is derived from an EMBL/GenBank/DDBJ whole genome shotgun (WGS) entry which is preliminary data.</text>
</comment>
<name>A0ABU9Z4Q5_9HYPH</name>
<dbReference type="RefSeq" id="WP_345970043.1">
    <property type="nucleotide sequence ID" value="NZ_JAQYXL010000001.1"/>
</dbReference>
<organism evidence="1 2">
    <name type="scientific">Methylorubrum rhodesianum</name>
    <dbReference type="NCBI Taxonomy" id="29427"/>
    <lineage>
        <taxon>Bacteria</taxon>
        <taxon>Pseudomonadati</taxon>
        <taxon>Pseudomonadota</taxon>
        <taxon>Alphaproteobacteria</taxon>
        <taxon>Hyphomicrobiales</taxon>
        <taxon>Methylobacteriaceae</taxon>
        <taxon>Methylorubrum</taxon>
    </lineage>
</organism>
<evidence type="ECO:0000313" key="2">
    <source>
        <dbReference type="Proteomes" id="UP001404845"/>
    </source>
</evidence>
<dbReference type="InterPro" id="IPR010982">
    <property type="entry name" value="Lambda_DNA-bd_dom_sf"/>
</dbReference>